<dbReference type="PANTHER" id="PTHR37711:SF1">
    <property type="entry name" value="OS01G0908400 PROTEIN"/>
    <property type="match status" value="1"/>
</dbReference>
<sequence length="184" mass="21901">MGQLKELRPRQLRCAGRCSFSRSARKEMSRRQRTWREWCLWRRGKAGGCSVARMRGRTGVGRSGLQFERPLKVRSRMRGGIPAVRWSRYLVSRRRRSRRQIPQSAENSREAQAKPERSEKRKKMVRVATYFAMSFGAFLFWQSMDRVHVWIALHQDEKKERMERDLEIKRLQAELMAQAKESES</sequence>
<evidence type="ECO:0008006" key="5">
    <source>
        <dbReference type="Google" id="ProtNLM"/>
    </source>
</evidence>
<keyword evidence="2" id="KW-0472">Membrane</keyword>
<dbReference type="AlphaFoldDB" id="A0ABC8YZM6"/>
<dbReference type="PANTHER" id="PTHR37711">
    <property type="entry name" value="OS01G0908400 PROTEIN"/>
    <property type="match status" value="1"/>
</dbReference>
<dbReference type="EMBL" id="OZ075128">
    <property type="protein sequence ID" value="CAL4953140.1"/>
    <property type="molecule type" value="Genomic_DNA"/>
</dbReference>
<keyword evidence="4" id="KW-1185">Reference proteome</keyword>
<gene>
    <name evidence="3" type="ORF">URODEC1_LOCUS39966</name>
</gene>
<reference evidence="4" key="1">
    <citation type="submission" date="2024-06" db="EMBL/GenBank/DDBJ databases">
        <authorList>
            <person name="Ryan C."/>
        </authorList>
    </citation>
    <scope>NUCLEOTIDE SEQUENCE [LARGE SCALE GENOMIC DNA]</scope>
</reference>
<proteinExistence type="predicted"/>
<accession>A0ABC8YZM6</accession>
<dbReference type="Proteomes" id="UP001497457">
    <property type="component" value="Chromosome 18b"/>
</dbReference>
<feature type="transmembrane region" description="Helical" evidence="2">
    <location>
        <begin position="124"/>
        <end position="141"/>
    </location>
</feature>
<name>A0ABC8YZM6_9POAL</name>
<evidence type="ECO:0000256" key="1">
    <source>
        <dbReference type="SAM" id="MobiDB-lite"/>
    </source>
</evidence>
<keyword evidence="2" id="KW-1133">Transmembrane helix</keyword>
<organism evidence="3 4">
    <name type="scientific">Urochloa decumbens</name>
    <dbReference type="NCBI Taxonomy" id="240449"/>
    <lineage>
        <taxon>Eukaryota</taxon>
        <taxon>Viridiplantae</taxon>
        <taxon>Streptophyta</taxon>
        <taxon>Embryophyta</taxon>
        <taxon>Tracheophyta</taxon>
        <taxon>Spermatophyta</taxon>
        <taxon>Magnoliopsida</taxon>
        <taxon>Liliopsida</taxon>
        <taxon>Poales</taxon>
        <taxon>Poaceae</taxon>
        <taxon>PACMAD clade</taxon>
        <taxon>Panicoideae</taxon>
        <taxon>Panicodae</taxon>
        <taxon>Paniceae</taxon>
        <taxon>Melinidinae</taxon>
        <taxon>Urochloa</taxon>
    </lineage>
</organism>
<evidence type="ECO:0000313" key="3">
    <source>
        <dbReference type="EMBL" id="CAL4953140.1"/>
    </source>
</evidence>
<protein>
    <recommendedName>
        <fullName evidence="5">Transmembrane protein</fullName>
    </recommendedName>
</protein>
<feature type="compositionally biased region" description="Basic and acidic residues" evidence="1">
    <location>
        <begin position="107"/>
        <end position="119"/>
    </location>
</feature>
<keyword evidence="2" id="KW-0812">Transmembrane</keyword>
<feature type="region of interest" description="Disordered" evidence="1">
    <location>
        <begin position="97"/>
        <end position="119"/>
    </location>
</feature>
<evidence type="ECO:0000313" key="4">
    <source>
        <dbReference type="Proteomes" id="UP001497457"/>
    </source>
</evidence>
<evidence type="ECO:0000256" key="2">
    <source>
        <dbReference type="SAM" id="Phobius"/>
    </source>
</evidence>
<reference evidence="3 4" key="2">
    <citation type="submission" date="2024-10" db="EMBL/GenBank/DDBJ databases">
        <authorList>
            <person name="Ryan C."/>
        </authorList>
    </citation>
    <scope>NUCLEOTIDE SEQUENCE [LARGE SCALE GENOMIC DNA]</scope>
</reference>